<feature type="transmembrane region" description="Helical" evidence="1">
    <location>
        <begin position="15"/>
        <end position="33"/>
    </location>
</feature>
<feature type="transmembrane region" description="Helical" evidence="1">
    <location>
        <begin position="423"/>
        <end position="444"/>
    </location>
</feature>
<reference evidence="3" key="3">
    <citation type="submission" date="2021-09" db="EMBL/GenBank/DDBJ databases">
        <authorList>
            <person name="Gilroy R."/>
        </authorList>
    </citation>
    <scope>NUCLEOTIDE SEQUENCE</scope>
    <source>
        <strain evidence="3">CHK165-8395</strain>
    </source>
</reference>
<sequence length="685" mass="79132">MKSFQAERQFSYKKLLYQCAIFLAAVAVIVYFLPKEGTFNYQFDINKPWKYGLLQASFDFPIYKGDEEVRREQDSIMTNYHPYFLLSENTGEKAISQFKSDYNRSLRKIIPDPTYSHHIERILKNVYEKGIIPVEQLGNLRKDSMRSIHIINKNTSILQSVSELYTTKRAYEELIYSDTLHYNKTLLQRCNLNNYLTPNLMYDSEKSEAAKKDILSGVSWAKGFVMNGQKIIDRGEIIDQRTFDILRSLQKEWDKRGETITEKRLTLFGQILFVSILIGCFMTYLALFRRDYYQKKGSLGLLFFLIIFFPVISAIMVAHAFMSVYIVPFTMLPMIIRIFLDSRTAFMAHIVSILLCSICLRTPHEFILLQTITGMASIYSLRELSQRSQLLRSALIVVITYTILYFALDLIHVNDIAQLNTYMYVNFIINGILLLFTYPLLFILEKTFGFTSNVTLVELSNINNKLMREMSEVAPGTFQHSLQLANLTAAAANRIGANSQLVRTGAMYHDIGKMLNPAFFTENQTGVNPHDQLNYKQSAQIVINHVTDGMKLAEKNDLPQVIKDFIRTHHGQGLTKYFYISYQNEHPDEEVDKEAFRYPGPNPFTKEQAILMMADSVEAASRSLKEYTEESISGLVDKIIDSQVQEGYFKECPITFKDIATVKSVFKEKLKTMYHTRISYPELKK</sequence>
<keyword evidence="5" id="KW-1185">Reference proteome</keyword>
<feature type="domain" description="HD" evidence="2">
    <location>
        <begin position="477"/>
        <end position="571"/>
    </location>
</feature>
<dbReference type="PANTHER" id="PTHR36442">
    <property type="entry name" value="CYCLIC-DI-AMP PHOSPHODIESTERASE PGPH"/>
    <property type="match status" value="1"/>
</dbReference>
<dbReference type="InterPro" id="IPR052722">
    <property type="entry name" value="PgpH_phosphodiesterase"/>
</dbReference>
<dbReference type="NCBIfam" id="TIGR00277">
    <property type="entry name" value="HDIG"/>
    <property type="match status" value="1"/>
</dbReference>
<keyword evidence="1" id="KW-0812">Transmembrane</keyword>
<dbReference type="InterPro" id="IPR003607">
    <property type="entry name" value="HD/PDEase_dom"/>
</dbReference>
<dbReference type="SMART" id="SM00471">
    <property type="entry name" value="HDc"/>
    <property type="match status" value="1"/>
</dbReference>
<dbReference type="InterPro" id="IPR011621">
    <property type="entry name" value="Metal-dep_PHydrolase_7TM_intra"/>
</dbReference>
<dbReference type="Gene3D" id="1.10.3210.10">
    <property type="entry name" value="Hypothetical protein af1432"/>
    <property type="match status" value="1"/>
</dbReference>
<keyword evidence="1" id="KW-1133">Transmembrane helix</keyword>
<dbReference type="SUPFAM" id="SSF109604">
    <property type="entry name" value="HD-domain/PDEase-like"/>
    <property type="match status" value="1"/>
</dbReference>
<dbReference type="AlphaFoldDB" id="A0A412GYC2"/>
<dbReference type="PROSITE" id="PS51831">
    <property type="entry name" value="HD"/>
    <property type="match status" value="1"/>
</dbReference>
<comment type="caution">
    <text evidence="4">The sequence shown here is derived from an EMBL/GenBank/DDBJ whole genome shotgun (WGS) entry which is preliminary data.</text>
</comment>
<dbReference type="Pfam" id="PF07698">
    <property type="entry name" value="7TM-7TMR_HD"/>
    <property type="match status" value="1"/>
</dbReference>
<dbReference type="Proteomes" id="UP000285864">
    <property type="component" value="Unassembled WGS sequence"/>
</dbReference>
<reference evidence="3" key="2">
    <citation type="journal article" date="2021" name="PeerJ">
        <title>Extensive microbial diversity within the chicken gut microbiome revealed by metagenomics and culture.</title>
        <authorList>
            <person name="Gilroy R."/>
            <person name="Ravi A."/>
            <person name="Getino M."/>
            <person name="Pursley I."/>
            <person name="Horton D.L."/>
            <person name="Alikhan N.F."/>
            <person name="Baker D."/>
            <person name="Gharbi K."/>
            <person name="Hall N."/>
            <person name="Watson M."/>
            <person name="Adriaenssens E.M."/>
            <person name="Foster-Nyarko E."/>
            <person name="Jarju S."/>
            <person name="Secka A."/>
            <person name="Antonio M."/>
            <person name="Oren A."/>
            <person name="Chaudhuri R.R."/>
            <person name="La Ragione R."/>
            <person name="Hildebrand F."/>
            <person name="Pallen M.J."/>
        </authorList>
    </citation>
    <scope>NUCLEOTIDE SEQUENCE</scope>
    <source>
        <strain evidence="3">CHK165-8395</strain>
    </source>
</reference>
<dbReference type="InterPro" id="IPR011624">
    <property type="entry name" value="Metal-dep_PHydrolase_7TM_extra"/>
</dbReference>
<dbReference type="InterPro" id="IPR006674">
    <property type="entry name" value="HD_domain"/>
</dbReference>
<dbReference type="CDD" id="cd00077">
    <property type="entry name" value="HDc"/>
    <property type="match status" value="1"/>
</dbReference>
<evidence type="ECO:0000313" key="4">
    <source>
        <dbReference type="EMBL" id="RGR99949.1"/>
    </source>
</evidence>
<accession>A0A412GYC2</accession>
<dbReference type="Pfam" id="PF01966">
    <property type="entry name" value="HD"/>
    <property type="match status" value="1"/>
</dbReference>
<dbReference type="Proteomes" id="UP000718012">
    <property type="component" value="Unassembled WGS sequence"/>
</dbReference>
<organism evidence="4 5">
    <name type="scientific">Phocaeicola coprocola</name>
    <dbReference type="NCBI Taxonomy" id="310298"/>
    <lineage>
        <taxon>Bacteria</taxon>
        <taxon>Pseudomonadati</taxon>
        <taxon>Bacteroidota</taxon>
        <taxon>Bacteroidia</taxon>
        <taxon>Bacteroidales</taxon>
        <taxon>Bacteroidaceae</taxon>
        <taxon>Phocaeicola</taxon>
    </lineage>
</organism>
<dbReference type="EMBL" id="DYXD01000275">
    <property type="protein sequence ID" value="HJF09073.1"/>
    <property type="molecule type" value="Genomic_DNA"/>
</dbReference>
<evidence type="ECO:0000313" key="5">
    <source>
        <dbReference type="Proteomes" id="UP000285864"/>
    </source>
</evidence>
<feature type="transmembrane region" description="Helical" evidence="1">
    <location>
        <begin position="267"/>
        <end position="287"/>
    </location>
</feature>
<dbReference type="InterPro" id="IPR006675">
    <property type="entry name" value="HDIG_dom"/>
</dbReference>
<proteinExistence type="predicted"/>
<evidence type="ECO:0000256" key="1">
    <source>
        <dbReference type="SAM" id="Phobius"/>
    </source>
</evidence>
<reference evidence="4 5" key="1">
    <citation type="submission" date="2018-08" db="EMBL/GenBank/DDBJ databases">
        <title>A genome reference for cultivated species of the human gut microbiota.</title>
        <authorList>
            <person name="Zou Y."/>
            <person name="Xue W."/>
            <person name="Luo G."/>
        </authorList>
    </citation>
    <scope>NUCLEOTIDE SEQUENCE [LARGE SCALE GENOMIC DNA]</scope>
    <source>
        <strain evidence="4 5">AF24-2</strain>
    </source>
</reference>
<name>A0A412GYC2_9BACT</name>
<feature type="transmembrane region" description="Helical" evidence="1">
    <location>
        <begin position="346"/>
        <end position="369"/>
    </location>
</feature>
<protein>
    <submittedName>
        <fullName evidence="4">HDIG domain-containing protein</fullName>
    </submittedName>
</protein>
<gene>
    <name evidence="4" type="ORF">DWY20_01180</name>
    <name evidence="3" type="ORF">K8U81_12975</name>
</gene>
<dbReference type="Pfam" id="PF07697">
    <property type="entry name" value="7TMR-HDED"/>
    <property type="match status" value="1"/>
</dbReference>
<evidence type="ECO:0000313" key="3">
    <source>
        <dbReference type="EMBL" id="HJF09073.1"/>
    </source>
</evidence>
<evidence type="ECO:0000259" key="2">
    <source>
        <dbReference type="PROSITE" id="PS51831"/>
    </source>
</evidence>
<dbReference type="PANTHER" id="PTHR36442:SF1">
    <property type="entry name" value="CYCLIC-DI-AMP PHOSPHODIESTERASE PGPH"/>
    <property type="match status" value="1"/>
</dbReference>
<feature type="transmembrane region" description="Helical" evidence="1">
    <location>
        <begin position="390"/>
        <end position="411"/>
    </location>
</feature>
<feature type="transmembrane region" description="Helical" evidence="1">
    <location>
        <begin position="299"/>
        <end position="326"/>
    </location>
</feature>
<dbReference type="EMBL" id="QRUU01000003">
    <property type="protein sequence ID" value="RGR99949.1"/>
    <property type="molecule type" value="Genomic_DNA"/>
</dbReference>
<keyword evidence="1" id="KW-0472">Membrane</keyword>
<dbReference type="RefSeq" id="WP_022125333.1">
    <property type="nucleotide sequence ID" value="NZ_CATZZN010000015.1"/>
</dbReference>